<evidence type="ECO:0000313" key="2">
    <source>
        <dbReference type="Proteomes" id="UP001054252"/>
    </source>
</evidence>
<accession>A0AAV5HNJ6</accession>
<gene>
    <name evidence="1" type="ORF">SLEP1_g1892</name>
</gene>
<proteinExistence type="predicted"/>
<dbReference type="Proteomes" id="UP001054252">
    <property type="component" value="Unassembled WGS sequence"/>
</dbReference>
<dbReference type="EMBL" id="BPVZ01000002">
    <property type="protein sequence ID" value="GKU87499.1"/>
    <property type="molecule type" value="Genomic_DNA"/>
</dbReference>
<comment type="caution">
    <text evidence="1">The sequence shown here is derived from an EMBL/GenBank/DDBJ whole genome shotgun (WGS) entry which is preliminary data.</text>
</comment>
<keyword evidence="2" id="KW-1185">Reference proteome</keyword>
<evidence type="ECO:0000313" key="1">
    <source>
        <dbReference type="EMBL" id="GKU87499.1"/>
    </source>
</evidence>
<organism evidence="1 2">
    <name type="scientific">Rubroshorea leprosula</name>
    <dbReference type="NCBI Taxonomy" id="152421"/>
    <lineage>
        <taxon>Eukaryota</taxon>
        <taxon>Viridiplantae</taxon>
        <taxon>Streptophyta</taxon>
        <taxon>Embryophyta</taxon>
        <taxon>Tracheophyta</taxon>
        <taxon>Spermatophyta</taxon>
        <taxon>Magnoliopsida</taxon>
        <taxon>eudicotyledons</taxon>
        <taxon>Gunneridae</taxon>
        <taxon>Pentapetalae</taxon>
        <taxon>rosids</taxon>
        <taxon>malvids</taxon>
        <taxon>Malvales</taxon>
        <taxon>Dipterocarpaceae</taxon>
        <taxon>Rubroshorea</taxon>
    </lineage>
</organism>
<reference evidence="1 2" key="1">
    <citation type="journal article" date="2021" name="Commun. Biol.">
        <title>The genome of Shorea leprosula (Dipterocarpaceae) highlights the ecological relevance of drought in aseasonal tropical rainforests.</title>
        <authorList>
            <person name="Ng K.K.S."/>
            <person name="Kobayashi M.J."/>
            <person name="Fawcett J.A."/>
            <person name="Hatakeyama M."/>
            <person name="Paape T."/>
            <person name="Ng C.H."/>
            <person name="Ang C.C."/>
            <person name="Tnah L.H."/>
            <person name="Lee C.T."/>
            <person name="Nishiyama T."/>
            <person name="Sese J."/>
            <person name="O'Brien M.J."/>
            <person name="Copetti D."/>
            <person name="Mohd Noor M.I."/>
            <person name="Ong R.C."/>
            <person name="Putra M."/>
            <person name="Sireger I.Z."/>
            <person name="Indrioko S."/>
            <person name="Kosugi Y."/>
            <person name="Izuno A."/>
            <person name="Isagi Y."/>
            <person name="Lee S.L."/>
            <person name="Shimizu K.K."/>
        </authorList>
    </citation>
    <scope>NUCLEOTIDE SEQUENCE [LARGE SCALE GENOMIC DNA]</scope>
    <source>
        <strain evidence="1">214</strain>
    </source>
</reference>
<evidence type="ECO:0008006" key="3">
    <source>
        <dbReference type="Google" id="ProtNLM"/>
    </source>
</evidence>
<protein>
    <recommendedName>
        <fullName evidence="3">C2H2-type domain-containing protein</fullName>
    </recommendedName>
</protein>
<dbReference type="AlphaFoldDB" id="A0AAV5HNJ6"/>
<name>A0AAV5HNJ6_9ROSI</name>
<sequence length="117" mass="13194">MSGLTCNACKKEFNEDSKERLHYSSPIGTATISKFHCILLRCYSLKTFLEHLHCNLDSIGKLPSINNPRCSRPGPDRVIAGKGKELRHVQQPPKLELHVAADLSEQGHKQLQQIYND</sequence>